<name>A0A0R1V5V1_9LACO</name>
<proteinExistence type="predicted"/>
<reference evidence="2 3" key="1">
    <citation type="journal article" date="2015" name="Genome Announc.">
        <title>Expanding the biotechnology potential of lactobacilli through comparative genomics of 213 strains and associated genera.</title>
        <authorList>
            <person name="Sun Z."/>
            <person name="Harris H.M."/>
            <person name="McCann A."/>
            <person name="Guo C."/>
            <person name="Argimon S."/>
            <person name="Zhang W."/>
            <person name="Yang X."/>
            <person name="Jeffery I.B."/>
            <person name="Cooney J.C."/>
            <person name="Kagawa T.F."/>
            <person name="Liu W."/>
            <person name="Song Y."/>
            <person name="Salvetti E."/>
            <person name="Wrobel A."/>
            <person name="Rasinkangas P."/>
            <person name="Parkhill J."/>
            <person name="Rea M.C."/>
            <person name="O'Sullivan O."/>
            <person name="Ritari J."/>
            <person name="Douillard F.P."/>
            <person name="Paul Ross R."/>
            <person name="Yang R."/>
            <person name="Briner A.E."/>
            <person name="Felis G.E."/>
            <person name="de Vos W.M."/>
            <person name="Barrangou R."/>
            <person name="Klaenhammer T.R."/>
            <person name="Caufield P.W."/>
            <person name="Cui Y."/>
            <person name="Zhang H."/>
            <person name="O'Toole P.W."/>
        </authorList>
    </citation>
    <scope>NUCLEOTIDE SEQUENCE [LARGE SCALE GENOMIC DNA]</scope>
    <source>
        <strain evidence="2 3">DSM 16045</strain>
    </source>
</reference>
<comment type="caution">
    <text evidence="2">The sequence shown here is derived from an EMBL/GenBank/DDBJ whole genome shotgun (WGS) entry which is preliminary data.</text>
</comment>
<evidence type="ECO:0000313" key="3">
    <source>
        <dbReference type="Proteomes" id="UP000051739"/>
    </source>
</evidence>
<dbReference type="PATRIC" id="fig|1423749.3.peg.909"/>
<dbReference type="InterPro" id="IPR049731">
    <property type="entry name" value="LVIS_2131-like"/>
</dbReference>
<evidence type="ECO:0000313" key="2">
    <source>
        <dbReference type="EMBL" id="KRM00952.1"/>
    </source>
</evidence>
<dbReference type="AlphaFoldDB" id="A0A0R1V5V1"/>
<keyword evidence="1" id="KW-1133">Transmembrane helix</keyword>
<keyword evidence="1" id="KW-0472">Membrane</keyword>
<evidence type="ECO:0000256" key="1">
    <source>
        <dbReference type="SAM" id="Phobius"/>
    </source>
</evidence>
<sequence>MSWNWLGWLLWIAAIAFLVYVIHYIRVKQLMLIAKTHQRFEKGLFFRYVVLVVIAIAWLGFMGYATWFRPVSYADSSAVTTKTTYTALQLSSSGNDYYYVRVNHSNAGNHGVVSYTYQTQDGNYTTSAYFSSLADGNNVLPATAMDLPWNKKKLNQTDTQTGHAFVATMTVRYKNTLMNGIGIRANHIAIQYNLIRIPSDDMEIQK</sequence>
<dbReference type="Proteomes" id="UP000051739">
    <property type="component" value="Unassembled WGS sequence"/>
</dbReference>
<dbReference type="NCBIfam" id="NF040508">
    <property type="entry name" value="LVIS_2131_fam"/>
    <property type="match status" value="1"/>
</dbReference>
<accession>A0A0R1V5V1</accession>
<dbReference type="RefSeq" id="WP_056937805.1">
    <property type="nucleotide sequence ID" value="NZ_AZFN01000022.1"/>
</dbReference>
<feature type="transmembrane region" description="Helical" evidence="1">
    <location>
        <begin position="6"/>
        <end position="25"/>
    </location>
</feature>
<keyword evidence="1" id="KW-0812">Transmembrane</keyword>
<protein>
    <submittedName>
        <fullName evidence="2">Uncharacterized protein</fullName>
    </submittedName>
</protein>
<gene>
    <name evidence="2" type="ORF">FC60_GL000900</name>
</gene>
<feature type="transmembrane region" description="Helical" evidence="1">
    <location>
        <begin position="45"/>
        <end position="67"/>
    </location>
</feature>
<dbReference type="EMBL" id="AZFN01000022">
    <property type="protein sequence ID" value="KRM00952.1"/>
    <property type="molecule type" value="Genomic_DNA"/>
</dbReference>
<keyword evidence="3" id="KW-1185">Reference proteome</keyword>
<organism evidence="2 3">
    <name type="scientific">Limosilactobacillus gastricus DSM 16045</name>
    <dbReference type="NCBI Taxonomy" id="1423749"/>
    <lineage>
        <taxon>Bacteria</taxon>
        <taxon>Bacillati</taxon>
        <taxon>Bacillota</taxon>
        <taxon>Bacilli</taxon>
        <taxon>Lactobacillales</taxon>
        <taxon>Lactobacillaceae</taxon>
        <taxon>Limosilactobacillus</taxon>
    </lineage>
</organism>